<dbReference type="AlphaFoldDB" id="A0A1G7UGI0"/>
<name>A0A1G7UGI0_9HYPH</name>
<proteinExistence type="predicted"/>
<accession>A0A1G7UGI0</accession>
<gene>
    <name evidence="1" type="ORF">SAMN04487974_10354</name>
</gene>
<dbReference type="OrthoDB" id="5294869at2"/>
<dbReference type="EMBL" id="FNCS01000003">
    <property type="protein sequence ID" value="SDG46613.1"/>
    <property type="molecule type" value="Genomic_DNA"/>
</dbReference>
<reference evidence="1 2" key="1">
    <citation type="submission" date="2016-10" db="EMBL/GenBank/DDBJ databases">
        <authorList>
            <person name="de Groot N.N."/>
        </authorList>
    </citation>
    <scope>NUCLEOTIDE SEQUENCE [LARGE SCALE GENOMIC DNA]</scope>
    <source>
        <strain evidence="1 2">CGMCC 1.10267</strain>
    </source>
</reference>
<evidence type="ECO:0000313" key="2">
    <source>
        <dbReference type="Proteomes" id="UP000199495"/>
    </source>
</evidence>
<evidence type="ECO:0000313" key="1">
    <source>
        <dbReference type="EMBL" id="SDG46613.1"/>
    </source>
</evidence>
<sequence>MPIFLAVYTMKREDLARFRAMPKAEQDAVDAKGLPLWSAWEEKNAAHLRKLGGMVGKTTRATKNGVGPGVNDFCGYVIVEAETAEAAAALFVDHPHVTVFPGDGVDVMPFLTGPDGIKSSA</sequence>
<keyword evidence="2" id="KW-1185">Reference proteome</keyword>
<dbReference type="RefSeq" id="WP_090593920.1">
    <property type="nucleotide sequence ID" value="NZ_FNCS01000003.1"/>
</dbReference>
<protein>
    <recommendedName>
        <fullName evidence="3">YCII-related domain-containing protein</fullName>
    </recommendedName>
</protein>
<evidence type="ECO:0008006" key="3">
    <source>
        <dbReference type="Google" id="ProtNLM"/>
    </source>
</evidence>
<dbReference type="Proteomes" id="UP000199495">
    <property type="component" value="Unassembled WGS sequence"/>
</dbReference>
<organism evidence="1 2">
    <name type="scientific">Pelagibacterium luteolum</name>
    <dbReference type="NCBI Taxonomy" id="440168"/>
    <lineage>
        <taxon>Bacteria</taxon>
        <taxon>Pseudomonadati</taxon>
        <taxon>Pseudomonadota</taxon>
        <taxon>Alphaproteobacteria</taxon>
        <taxon>Hyphomicrobiales</taxon>
        <taxon>Devosiaceae</taxon>
        <taxon>Pelagibacterium</taxon>
    </lineage>
</organism>